<comment type="caution">
    <text evidence="1">The sequence shown here is derived from an EMBL/GenBank/DDBJ whole genome shotgun (WGS) entry which is preliminary data.</text>
</comment>
<sequence length="513" mass="55554">MANFGDFIAAQTAVSANEAAEIPRAAVSVNGEAHIQAVMQELLKDYIEEVLVGIPLPPASGPAAGLEYSRNRGGEDVTDPINKLLCSTAQILSTGGTNATQAIRGLLERVLLDLSQRQRYGGEQQPLRPWETAPEYLASITPHEPCLTLYIRDQEVRVAFLSHVWEESIRTANARPNTHHGDAARVLLKTLEELLDASLAAYDPGTEVWHDYFTSLKTAIRRVLRHGGTPFHASSARSVLLAVDGKDACVMDESDYVWRGQGPAANHHGGGSSGPGAITLSDDTFTSLVRDGQTTIIGLFRHAKSFASSLKDGFLAGLTDKPARDKGAQPRNLCLGEALELIARTKSTTTTPIPESETEACRWDTTTLTAAKWDLGAQRAPPKHPIIVTENGAIETELDFVGNIQEIHYLDPEQLGEVAGVQAAIDILCSLDTSTRRLSAAELVDGLDRVFPFDTIHTMMAQIVGGLVYTLEARQDQDPRFTSKVERCIAKYYSSTPPWAGGPAAIKTGVEFH</sequence>
<proteinExistence type="predicted"/>
<keyword evidence="2" id="KW-1185">Reference proteome</keyword>
<accession>A0AAE0P8C8</accession>
<reference evidence="1" key="1">
    <citation type="journal article" date="2023" name="Mol. Phylogenet. Evol.">
        <title>Genome-scale phylogeny and comparative genomics of the fungal order Sordariales.</title>
        <authorList>
            <person name="Hensen N."/>
            <person name="Bonometti L."/>
            <person name="Westerberg I."/>
            <person name="Brannstrom I.O."/>
            <person name="Guillou S."/>
            <person name="Cros-Aarteil S."/>
            <person name="Calhoun S."/>
            <person name="Haridas S."/>
            <person name="Kuo A."/>
            <person name="Mondo S."/>
            <person name="Pangilinan J."/>
            <person name="Riley R."/>
            <person name="LaButti K."/>
            <person name="Andreopoulos B."/>
            <person name="Lipzen A."/>
            <person name="Chen C."/>
            <person name="Yan M."/>
            <person name="Daum C."/>
            <person name="Ng V."/>
            <person name="Clum A."/>
            <person name="Steindorff A."/>
            <person name="Ohm R.A."/>
            <person name="Martin F."/>
            <person name="Silar P."/>
            <person name="Natvig D.O."/>
            <person name="Lalanne C."/>
            <person name="Gautier V."/>
            <person name="Ament-Velasquez S.L."/>
            <person name="Kruys A."/>
            <person name="Hutchinson M.I."/>
            <person name="Powell A.J."/>
            <person name="Barry K."/>
            <person name="Miller A.N."/>
            <person name="Grigoriev I.V."/>
            <person name="Debuchy R."/>
            <person name="Gladieux P."/>
            <person name="Hiltunen Thoren M."/>
            <person name="Johannesson H."/>
        </authorList>
    </citation>
    <scope>NUCLEOTIDE SEQUENCE</scope>
    <source>
        <strain evidence="1">CBS 232.78</strain>
    </source>
</reference>
<dbReference type="Proteomes" id="UP001285441">
    <property type="component" value="Unassembled WGS sequence"/>
</dbReference>
<dbReference type="EMBL" id="JAULSW010000001">
    <property type="protein sequence ID" value="KAK3395253.1"/>
    <property type="molecule type" value="Genomic_DNA"/>
</dbReference>
<reference evidence="1" key="2">
    <citation type="submission" date="2023-06" db="EMBL/GenBank/DDBJ databases">
        <authorList>
            <consortium name="Lawrence Berkeley National Laboratory"/>
            <person name="Haridas S."/>
            <person name="Hensen N."/>
            <person name="Bonometti L."/>
            <person name="Westerberg I."/>
            <person name="Brannstrom I.O."/>
            <person name="Guillou S."/>
            <person name="Cros-Aarteil S."/>
            <person name="Calhoun S."/>
            <person name="Kuo A."/>
            <person name="Mondo S."/>
            <person name="Pangilinan J."/>
            <person name="Riley R."/>
            <person name="LaButti K."/>
            <person name="Andreopoulos B."/>
            <person name="Lipzen A."/>
            <person name="Chen C."/>
            <person name="Yanf M."/>
            <person name="Daum C."/>
            <person name="Ng V."/>
            <person name="Clum A."/>
            <person name="Steindorff A."/>
            <person name="Ohm R."/>
            <person name="Martin F."/>
            <person name="Silar P."/>
            <person name="Natvig D."/>
            <person name="Lalanne C."/>
            <person name="Gautier V."/>
            <person name="Ament-velasquez S.L."/>
            <person name="Kruys A."/>
            <person name="Hutchinson M.I."/>
            <person name="Powell A.J."/>
            <person name="Barry K."/>
            <person name="Miller A.N."/>
            <person name="Grigoriev I.V."/>
            <person name="Debuchy R."/>
            <person name="Gladieux P."/>
            <person name="Thoren M.H."/>
            <person name="Johannesson H."/>
        </authorList>
    </citation>
    <scope>NUCLEOTIDE SEQUENCE</scope>
    <source>
        <strain evidence="1">CBS 232.78</strain>
    </source>
</reference>
<protein>
    <submittedName>
        <fullName evidence="1">Uncharacterized protein</fullName>
    </submittedName>
</protein>
<evidence type="ECO:0000313" key="1">
    <source>
        <dbReference type="EMBL" id="KAK3395253.1"/>
    </source>
</evidence>
<evidence type="ECO:0000313" key="2">
    <source>
        <dbReference type="Proteomes" id="UP001285441"/>
    </source>
</evidence>
<organism evidence="1 2">
    <name type="scientific">Podospora didyma</name>
    <dbReference type="NCBI Taxonomy" id="330526"/>
    <lineage>
        <taxon>Eukaryota</taxon>
        <taxon>Fungi</taxon>
        <taxon>Dikarya</taxon>
        <taxon>Ascomycota</taxon>
        <taxon>Pezizomycotina</taxon>
        <taxon>Sordariomycetes</taxon>
        <taxon>Sordariomycetidae</taxon>
        <taxon>Sordariales</taxon>
        <taxon>Podosporaceae</taxon>
        <taxon>Podospora</taxon>
    </lineage>
</organism>
<dbReference type="AlphaFoldDB" id="A0AAE0P8C8"/>
<gene>
    <name evidence="1" type="ORF">B0H63DRAFT_445291</name>
</gene>
<name>A0AAE0P8C8_9PEZI</name>